<comment type="caution">
    <text evidence="1">The sequence shown here is derived from an EMBL/GenBank/DDBJ whole genome shotgun (WGS) entry which is preliminary data.</text>
</comment>
<accession>U2KNS4</accession>
<dbReference type="PATRIC" id="fig|411473.3.peg.1843"/>
<dbReference type="Proteomes" id="UP000016662">
    <property type="component" value="Unassembled WGS sequence"/>
</dbReference>
<proteinExistence type="predicted"/>
<gene>
    <name evidence="1" type="ORF">RUMCAL_02230</name>
</gene>
<reference evidence="1 2" key="1">
    <citation type="submission" date="2013-07" db="EMBL/GenBank/DDBJ databases">
        <authorList>
            <person name="Weinstock G."/>
            <person name="Sodergren E."/>
            <person name="Wylie T."/>
            <person name="Fulton L."/>
            <person name="Fulton R."/>
            <person name="Fronick C."/>
            <person name="O'Laughlin M."/>
            <person name="Godfrey J."/>
            <person name="Miner T."/>
            <person name="Herter B."/>
            <person name="Appelbaum E."/>
            <person name="Cordes M."/>
            <person name="Lek S."/>
            <person name="Wollam A."/>
            <person name="Pepin K.H."/>
            <person name="Palsikar V.B."/>
            <person name="Mitreva M."/>
            <person name="Wilson R.K."/>
        </authorList>
    </citation>
    <scope>NUCLEOTIDE SEQUENCE [LARGE SCALE GENOMIC DNA]</scope>
    <source>
        <strain evidence="1 2">ATCC 27760</strain>
    </source>
</reference>
<sequence>MKITHIGAVKGNADPVIWVRKIFGKEKYVKKESKKMRAAGRDTGMCSCGVGGHAADAL</sequence>
<dbReference type="HOGENOM" id="CLU_2976568_0_0_9"/>
<organism evidence="1 2">
    <name type="scientific">Ruminococcus callidus ATCC 27760</name>
    <dbReference type="NCBI Taxonomy" id="411473"/>
    <lineage>
        <taxon>Bacteria</taxon>
        <taxon>Bacillati</taxon>
        <taxon>Bacillota</taxon>
        <taxon>Clostridia</taxon>
        <taxon>Eubacteriales</taxon>
        <taxon>Oscillospiraceae</taxon>
        <taxon>Ruminococcus</taxon>
    </lineage>
</organism>
<keyword evidence="2" id="KW-1185">Reference proteome</keyword>
<evidence type="ECO:0000313" key="1">
    <source>
        <dbReference type="EMBL" id="ERJ93715.1"/>
    </source>
</evidence>
<evidence type="ECO:0000313" key="2">
    <source>
        <dbReference type="Proteomes" id="UP000016662"/>
    </source>
</evidence>
<dbReference type="AlphaFoldDB" id="U2KNS4"/>
<dbReference type="STRING" id="411473.RUMCAL_02230"/>
<dbReference type="EMBL" id="AWVF01000276">
    <property type="protein sequence ID" value="ERJ93715.1"/>
    <property type="molecule type" value="Genomic_DNA"/>
</dbReference>
<name>U2KNS4_9FIRM</name>
<protein>
    <submittedName>
        <fullName evidence="1">Uncharacterized protein</fullName>
    </submittedName>
</protein>